<proteinExistence type="predicted"/>
<name>A0A8J4UR44_CLAMG</name>
<sequence length="66" mass="7549">PSPFNSSICTQNLTCNNASQFFEELIEVLDKIKVDELSENATRTLEFLKENVKDVINSFRNGHTMK</sequence>
<evidence type="ECO:0000313" key="2">
    <source>
        <dbReference type="Proteomes" id="UP000727407"/>
    </source>
</evidence>
<evidence type="ECO:0000313" key="1">
    <source>
        <dbReference type="EMBL" id="KAF5904887.1"/>
    </source>
</evidence>
<keyword evidence="2" id="KW-1185">Reference proteome</keyword>
<dbReference type="EMBL" id="QNUK01000051">
    <property type="protein sequence ID" value="KAF5904887.1"/>
    <property type="molecule type" value="Genomic_DNA"/>
</dbReference>
<protein>
    <submittedName>
        <fullName evidence="1">1-phosphatidylinositol 4,5-bisphosphate phosphodiesterase gamma plc-3</fullName>
    </submittedName>
</protein>
<dbReference type="AlphaFoldDB" id="A0A8J4UR44"/>
<comment type="caution">
    <text evidence="1">The sequence shown here is derived from an EMBL/GenBank/DDBJ whole genome shotgun (WGS) entry which is preliminary data.</text>
</comment>
<accession>A0A8J4UR44</accession>
<organism evidence="1 2">
    <name type="scientific">Clarias magur</name>
    <name type="common">Asian catfish</name>
    <name type="synonym">Macropteronotus magur</name>
    <dbReference type="NCBI Taxonomy" id="1594786"/>
    <lineage>
        <taxon>Eukaryota</taxon>
        <taxon>Metazoa</taxon>
        <taxon>Chordata</taxon>
        <taxon>Craniata</taxon>
        <taxon>Vertebrata</taxon>
        <taxon>Euteleostomi</taxon>
        <taxon>Actinopterygii</taxon>
        <taxon>Neopterygii</taxon>
        <taxon>Teleostei</taxon>
        <taxon>Ostariophysi</taxon>
        <taxon>Siluriformes</taxon>
        <taxon>Clariidae</taxon>
        <taxon>Clarias</taxon>
    </lineage>
</organism>
<dbReference type="Proteomes" id="UP000727407">
    <property type="component" value="Unassembled WGS sequence"/>
</dbReference>
<gene>
    <name evidence="1" type="primary">plc-3</name>
    <name evidence="1" type="ORF">DAT39_005365</name>
</gene>
<dbReference type="OrthoDB" id="376203at2759"/>
<feature type="non-terminal residue" evidence="1">
    <location>
        <position position="66"/>
    </location>
</feature>
<reference evidence="1" key="1">
    <citation type="submission" date="2020-07" db="EMBL/GenBank/DDBJ databases">
        <title>Clarias magur genome sequencing, assembly and annotation.</title>
        <authorList>
            <person name="Kushwaha B."/>
            <person name="Kumar R."/>
            <person name="Das P."/>
            <person name="Joshi C.G."/>
            <person name="Kumar D."/>
            <person name="Nagpure N.S."/>
            <person name="Pandey M."/>
            <person name="Agarwal S."/>
            <person name="Srivastava S."/>
            <person name="Singh M."/>
            <person name="Sahoo L."/>
            <person name="Jayasankar P."/>
            <person name="Meher P.K."/>
            <person name="Koringa P.G."/>
            <person name="Iquebal M.A."/>
            <person name="Das S.P."/>
            <person name="Bit A."/>
            <person name="Patnaik S."/>
            <person name="Patel N."/>
            <person name="Shah T.M."/>
            <person name="Hinsu A."/>
            <person name="Jena J.K."/>
        </authorList>
    </citation>
    <scope>NUCLEOTIDE SEQUENCE</scope>
    <source>
        <strain evidence="1">CIFAMagur01</strain>
        <tissue evidence="1">Testis</tissue>
    </source>
</reference>